<keyword evidence="4" id="KW-1185">Reference proteome</keyword>
<dbReference type="SUPFAM" id="SSF51445">
    <property type="entry name" value="(Trans)glycosidases"/>
    <property type="match status" value="1"/>
</dbReference>
<dbReference type="AlphaFoldDB" id="A0AAD5RZY1"/>
<sequence length="193" mass="20596">MAVAPRITLHSILGKFGGSNAHKKGPRPVWRSSDDFWPDIPVTNPWHVYQNAMAGMVLGSFSGEVVLDWDMFQSAHPFAQYHALARAISGGPVYISDVPGKHNPKILKPLYFSQTGRVLRFHQNARISHDTLFAQVTKGGSASALVKITNVGTEGRGEGVGVVAAFGCQGDESVVSGTVGVEDVVGLEGKEGE</sequence>
<proteinExistence type="inferred from homology"/>
<protein>
    <submittedName>
        <fullName evidence="3">Uncharacterized protein</fullName>
    </submittedName>
</protein>
<feature type="non-terminal residue" evidence="3">
    <location>
        <position position="1"/>
    </location>
</feature>
<comment type="caution">
    <text evidence="3">The sequence shown here is derived from an EMBL/GenBank/DDBJ whole genome shotgun (WGS) entry which is preliminary data.</text>
</comment>
<keyword evidence="2" id="KW-0119">Carbohydrate metabolism</keyword>
<evidence type="ECO:0000256" key="1">
    <source>
        <dbReference type="ARBA" id="ARBA00007240"/>
    </source>
</evidence>
<comment type="similarity">
    <text evidence="1">Belongs to the glycosyl hydrolases 36 family.</text>
</comment>
<dbReference type="PANTHER" id="PTHR31268">
    <property type="match status" value="1"/>
</dbReference>
<evidence type="ECO:0000313" key="3">
    <source>
        <dbReference type="EMBL" id="KAJ3029503.1"/>
    </source>
</evidence>
<evidence type="ECO:0000313" key="4">
    <source>
        <dbReference type="Proteomes" id="UP001212841"/>
    </source>
</evidence>
<dbReference type="Pfam" id="PF05691">
    <property type="entry name" value="Raffinose_syn"/>
    <property type="match status" value="1"/>
</dbReference>
<reference evidence="3" key="1">
    <citation type="submission" date="2020-05" db="EMBL/GenBank/DDBJ databases">
        <title>Phylogenomic resolution of chytrid fungi.</title>
        <authorList>
            <person name="Stajich J.E."/>
            <person name="Amses K."/>
            <person name="Simmons R."/>
            <person name="Seto K."/>
            <person name="Myers J."/>
            <person name="Bonds A."/>
            <person name="Quandt C.A."/>
            <person name="Barry K."/>
            <person name="Liu P."/>
            <person name="Grigoriev I."/>
            <person name="Longcore J.E."/>
            <person name="James T.Y."/>
        </authorList>
    </citation>
    <scope>NUCLEOTIDE SEQUENCE</scope>
    <source>
        <strain evidence="3">JEL0318</strain>
    </source>
</reference>
<evidence type="ECO:0000256" key="2">
    <source>
        <dbReference type="ARBA" id="ARBA00023277"/>
    </source>
</evidence>
<dbReference type="InterPro" id="IPR017853">
    <property type="entry name" value="GH"/>
</dbReference>
<gene>
    <name evidence="3" type="ORF">HK097_005783</name>
</gene>
<dbReference type="PANTHER" id="PTHR31268:SF32">
    <property type="entry name" value="GALACTINOL--SUCROSE GALACTOSYLTRANSFERASE 2-RELATED"/>
    <property type="match status" value="1"/>
</dbReference>
<accession>A0AAD5RZY1</accession>
<dbReference type="EMBL" id="JADGJD010002706">
    <property type="protein sequence ID" value="KAJ3029503.1"/>
    <property type="molecule type" value="Genomic_DNA"/>
</dbReference>
<dbReference type="Proteomes" id="UP001212841">
    <property type="component" value="Unassembled WGS sequence"/>
</dbReference>
<organism evidence="3 4">
    <name type="scientific">Rhizophlyctis rosea</name>
    <dbReference type="NCBI Taxonomy" id="64517"/>
    <lineage>
        <taxon>Eukaryota</taxon>
        <taxon>Fungi</taxon>
        <taxon>Fungi incertae sedis</taxon>
        <taxon>Chytridiomycota</taxon>
        <taxon>Chytridiomycota incertae sedis</taxon>
        <taxon>Chytridiomycetes</taxon>
        <taxon>Rhizophlyctidales</taxon>
        <taxon>Rhizophlyctidaceae</taxon>
        <taxon>Rhizophlyctis</taxon>
    </lineage>
</organism>
<name>A0AAD5RZY1_9FUNG</name>
<dbReference type="InterPro" id="IPR008811">
    <property type="entry name" value="Glycosyl_hydrolases_36"/>
</dbReference>